<evidence type="ECO:0000259" key="3">
    <source>
        <dbReference type="Pfam" id="PF01979"/>
    </source>
</evidence>
<dbReference type="Pfam" id="PF01979">
    <property type="entry name" value="Amidohydro_1"/>
    <property type="match status" value="1"/>
</dbReference>
<protein>
    <submittedName>
        <fullName evidence="4">Imidazolonepropionase</fullName>
    </submittedName>
</protein>
<dbReference type="Gene3D" id="3.20.20.140">
    <property type="entry name" value="Metal-dependent hydrolases"/>
    <property type="match status" value="2"/>
</dbReference>
<dbReference type="GO" id="GO:0016810">
    <property type="term" value="F:hydrolase activity, acting on carbon-nitrogen (but not peptide) bonds"/>
    <property type="evidence" value="ECO:0007669"/>
    <property type="project" value="InterPro"/>
</dbReference>
<dbReference type="InterPro" id="IPR006680">
    <property type="entry name" value="Amidohydro-rel"/>
</dbReference>
<dbReference type="InterPro" id="IPR051781">
    <property type="entry name" value="Metallo-dep_Hydrolase"/>
</dbReference>
<organism evidence="4 5">
    <name type="scientific">Bizionia paragorgiae</name>
    <dbReference type="NCBI Taxonomy" id="283786"/>
    <lineage>
        <taxon>Bacteria</taxon>
        <taxon>Pseudomonadati</taxon>
        <taxon>Bacteroidota</taxon>
        <taxon>Flavobacteriia</taxon>
        <taxon>Flavobacteriales</taxon>
        <taxon>Flavobacteriaceae</taxon>
        <taxon>Bizionia</taxon>
    </lineage>
</organism>
<dbReference type="SUPFAM" id="SSF51338">
    <property type="entry name" value="Composite domain of metallo-dependent hydrolases"/>
    <property type="match status" value="2"/>
</dbReference>
<reference evidence="4 5" key="1">
    <citation type="submission" date="2016-10" db="EMBL/GenBank/DDBJ databases">
        <authorList>
            <person name="de Groot N.N."/>
        </authorList>
    </citation>
    <scope>NUCLEOTIDE SEQUENCE [LARGE SCALE GENOMIC DNA]</scope>
    <source>
        <strain evidence="4 5">DSM 23842</strain>
    </source>
</reference>
<keyword evidence="5" id="KW-1185">Reference proteome</keyword>
<dbReference type="CDD" id="cd01309">
    <property type="entry name" value="Met_dep_hydrolase_C"/>
    <property type="match status" value="1"/>
</dbReference>
<dbReference type="InterPro" id="IPR032466">
    <property type="entry name" value="Metal_Hydrolase"/>
</dbReference>
<feature type="chain" id="PRO_5011536072" evidence="2">
    <location>
        <begin position="20"/>
        <end position="1002"/>
    </location>
</feature>
<dbReference type="Proteomes" id="UP000198846">
    <property type="component" value="Unassembled WGS sequence"/>
</dbReference>
<dbReference type="SUPFAM" id="SSF51556">
    <property type="entry name" value="Metallo-dependent hydrolases"/>
    <property type="match status" value="1"/>
</dbReference>
<name>A0A1H4D1A7_BIZPA</name>
<evidence type="ECO:0000313" key="5">
    <source>
        <dbReference type="Proteomes" id="UP000198846"/>
    </source>
</evidence>
<feature type="signal peptide" evidence="2">
    <location>
        <begin position="1"/>
        <end position="19"/>
    </location>
</feature>
<evidence type="ECO:0000256" key="2">
    <source>
        <dbReference type="SAM" id="SignalP"/>
    </source>
</evidence>
<evidence type="ECO:0000256" key="1">
    <source>
        <dbReference type="SAM" id="MobiDB-lite"/>
    </source>
</evidence>
<dbReference type="PANTHER" id="PTHR43135:SF3">
    <property type="entry name" value="ALPHA-D-RIBOSE 1-METHYLPHOSPHONATE 5-TRIPHOSPHATE DIPHOSPHATASE"/>
    <property type="match status" value="1"/>
</dbReference>
<dbReference type="PANTHER" id="PTHR43135">
    <property type="entry name" value="ALPHA-D-RIBOSE 1-METHYLPHOSPHONATE 5-TRIPHOSPHATE DIPHOSPHATASE"/>
    <property type="match status" value="1"/>
</dbReference>
<dbReference type="Gene3D" id="2.30.40.10">
    <property type="entry name" value="Urease, subunit C, domain 1"/>
    <property type="match status" value="1"/>
</dbReference>
<dbReference type="EMBL" id="FNQK01000023">
    <property type="protein sequence ID" value="SEA66306.1"/>
    <property type="molecule type" value="Genomic_DNA"/>
</dbReference>
<dbReference type="InterPro" id="IPR011059">
    <property type="entry name" value="Metal-dep_hydrolase_composite"/>
</dbReference>
<feature type="domain" description="Amidohydrolase-related" evidence="3">
    <location>
        <begin position="857"/>
        <end position="943"/>
    </location>
</feature>
<evidence type="ECO:0000313" key="4">
    <source>
        <dbReference type="EMBL" id="SEA66306.1"/>
    </source>
</evidence>
<feature type="compositionally biased region" description="Acidic residues" evidence="1">
    <location>
        <begin position="536"/>
        <end position="552"/>
    </location>
</feature>
<accession>A0A1H4D1A7</accession>
<keyword evidence="2" id="KW-0732">Signal</keyword>
<dbReference type="STRING" id="283786.SAMN04487990_12341"/>
<dbReference type="AlphaFoldDB" id="A0A1H4D1A7"/>
<dbReference type="RefSeq" id="WP_092136479.1">
    <property type="nucleotide sequence ID" value="NZ_FNQK01000023.1"/>
</dbReference>
<gene>
    <name evidence="4" type="ORF">SAMN04487990_12341</name>
</gene>
<proteinExistence type="predicted"/>
<sequence length="1002" mass="111451">MIRHVFFLAVFLCSTTLFAQEYIPKNDGVKTATSHYTALKHATIHLSPTETIENGTLVFKDGKIVSVGKSVNIPKNSIIIDATGKTIYPSFIDLYSTFGVKQPKREPNHSRSPQYDASREGYYWNDHIRPEQNAVDHLDYDTKKATALHKAGFGVVNSHIDDGIIRGTGVLLALNNEGTSANIILEAQSAQYTGTSKSKLSRQAYPTSLMGALALLRQVHLDADWYAQGLSKEKDRALEALIQNRTKVQIVEAGSKLNALRLDKVGDEYNTQYVIVGGGDEYEAIQDIKATQAKFIIPVNFTEAYDMEDPFLARSVSLADLRQWNQQPHNPRILAENNVEFALSTYKLEKEADFLPQLIKAIEAGLPKEKALAALTTVPAGIIGQSNTLGTLKAGAYANFLVTSGDIFDKKTTIYENWVTGVKNELEVAPKDIRGSYAFNLENEKYTLNISGTLDKLKAKTKTDNTTLGTKLNVTNDWLQLTFSTVDTTKQEFIRVVSNLDDTPVLTGKAYLPNGKELPFKAVKQTADTTTSDDKKDDDDDDDDDDDKEEETPATVDNFFPVTYPNLAFGFENKPQQETLLFKNVTVWTNEKEGILEQTDVLIKNGKIAKIGMNLNAKNAKVIDGTGKHLTAGIIDEHSHIATSSVNESGHNSTAEVSIEDVLNPDDINIYRNLAGGVTSIQVLHGSANPIGGRSAIIKLKWGESARNLINPHAPKFIKFALGENVKQSNWGDAAKTRFPQTRMGVEQVYIDYFQRAKEYEALKTSGKPFRKDIEMETLSEIINKQRFISCHSYVQSEINMLMKVAEQFNFNINTFTHILEGYKLADKMVEHGVGGSTFSDWWAYKYEVNDAIPYNAAIMHNAGVTVAINSDDGEMSRRLNQEAAKAVKYGDVSEIEAWKFVTLNPAKLLHISDRVGSIKVGKDADVVLWSDHPLSIYAKAEKTIIEGVTYFDINRDKALREAVAKEKNELTTLMLQAKNKGLKTKPIEKKEKAHFHCDSNF</sequence>
<dbReference type="OrthoDB" id="9802793at2"/>
<feature type="region of interest" description="Disordered" evidence="1">
    <location>
        <begin position="522"/>
        <end position="557"/>
    </location>
</feature>